<dbReference type="Pfam" id="PF00439">
    <property type="entry name" value="Bromodomain"/>
    <property type="match status" value="1"/>
</dbReference>
<feature type="domain" description="PHD-type" evidence="6">
    <location>
        <begin position="29"/>
        <end position="98"/>
    </location>
</feature>
<dbReference type="InterPro" id="IPR013083">
    <property type="entry name" value="Znf_RING/FYVE/PHD"/>
</dbReference>
<keyword evidence="3" id="KW-0862">Zinc</keyword>
<evidence type="ECO:0000313" key="8">
    <source>
        <dbReference type="Proteomes" id="UP000316759"/>
    </source>
</evidence>
<dbReference type="InterPro" id="IPR001487">
    <property type="entry name" value="Bromodomain"/>
</dbReference>
<dbReference type="PROSITE" id="PS50016">
    <property type="entry name" value="ZF_PHD_2"/>
    <property type="match status" value="1"/>
</dbReference>
<dbReference type="GO" id="GO:0008270">
    <property type="term" value="F:zinc ion binding"/>
    <property type="evidence" value="ECO:0007669"/>
    <property type="project" value="UniProtKB-KW"/>
</dbReference>
<dbReference type="Gene3D" id="3.30.40.10">
    <property type="entry name" value="Zinc/RING finger domain, C3HC4 (zinc finger)"/>
    <property type="match status" value="1"/>
</dbReference>
<dbReference type="InterPro" id="IPR001965">
    <property type="entry name" value="Znf_PHD"/>
</dbReference>
<evidence type="ECO:0000256" key="2">
    <source>
        <dbReference type="ARBA" id="ARBA00022771"/>
    </source>
</evidence>
<protein>
    <submittedName>
        <fullName evidence="7">Putative Bromodomain containing protein</fullName>
    </submittedName>
</protein>
<dbReference type="STRING" id="46835.A0A504Z252"/>
<evidence type="ECO:0000256" key="4">
    <source>
        <dbReference type="ARBA" id="ARBA00023117"/>
    </source>
</evidence>
<dbReference type="OrthoDB" id="784962at2759"/>
<dbReference type="SMART" id="SM00249">
    <property type="entry name" value="PHD"/>
    <property type="match status" value="1"/>
</dbReference>
<organism evidence="7 8">
    <name type="scientific">Fasciola gigantica</name>
    <name type="common">Giant liver fluke</name>
    <dbReference type="NCBI Taxonomy" id="46835"/>
    <lineage>
        <taxon>Eukaryota</taxon>
        <taxon>Metazoa</taxon>
        <taxon>Spiralia</taxon>
        <taxon>Lophotrochozoa</taxon>
        <taxon>Platyhelminthes</taxon>
        <taxon>Trematoda</taxon>
        <taxon>Digenea</taxon>
        <taxon>Plagiorchiida</taxon>
        <taxon>Echinostomata</taxon>
        <taxon>Echinostomatoidea</taxon>
        <taxon>Fasciolidae</taxon>
        <taxon>Fasciola</taxon>
    </lineage>
</organism>
<sequence length="241" mass="27488">MPRPKEHRKQMLIVCVEPHMNRPATIYHETLCEHCSLPPASHNLPLSVGFSQPYASISRVYIACDRCDEWYHAECVGLTSQQAATHAGTYLCPRCTEVQPPDSLAPKKSEEVHLKEEDPDSNTKTLYEMALTAALQSQLAVLLRELQEHKMAWPFLQLPDPEKYPAIESLEDPKTLARIAERLTVGQYTTLGDFSFAMNSLFFDARILYLKGTPEFHCTEVMEALFIRKMKELKTRFTPTC</sequence>
<dbReference type="InterPro" id="IPR019786">
    <property type="entry name" value="Zinc_finger_PHD-type_CS"/>
</dbReference>
<keyword evidence="2 5" id="KW-0863">Zinc-finger</keyword>
<dbReference type="PANTHER" id="PTHR45975:SF2">
    <property type="entry name" value="NUCLEOSOME-REMODELING FACTOR SUBUNIT BPTF"/>
    <property type="match status" value="1"/>
</dbReference>
<dbReference type="EMBL" id="SUNJ01001275">
    <property type="protein sequence ID" value="TPP66919.1"/>
    <property type="molecule type" value="Genomic_DNA"/>
</dbReference>
<dbReference type="InterPro" id="IPR011011">
    <property type="entry name" value="Znf_FYVE_PHD"/>
</dbReference>
<dbReference type="PANTHER" id="PTHR45975">
    <property type="entry name" value="NUCLEOSOME-REMODELING FACTOR SUBUNIT BPTF"/>
    <property type="match status" value="1"/>
</dbReference>
<evidence type="ECO:0000256" key="3">
    <source>
        <dbReference type="ARBA" id="ARBA00022833"/>
    </source>
</evidence>
<evidence type="ECO:0000256" key="1">
    <source>
        <dbReference type="ARBA" id="ARBA00022723"/>
    </source>
</evidence>
<dbReference type="InterPro" id="IPR038028">
    <property type="entry name" value="BPTF"/>
</dbReference>
<keyword evidence="4" id="KW-0103">Bromodomain</keyword>
<accession>A0A504Z252</accession>
<keyword evidence="8" id="KW-1185">Reference proteome</keyword>
<dbReference type="SMART" id="SM00297">
    <property type="entry name" value="BROMO"/>
    <property type="match status" value="1"/>
</dbReference>
<proteinExistence type="predicted"/>
<evidence type="ECO:0000256" key="5">
    <source>
        <dbReference type="PROSITE-ProRule" id="PRU00146"/>
    </source>
</evidence>
<dbReference type="AlphaFoldDB" id="A0A504Z252"/>
<evidence type="ECO:0000313" key="7">
    <source>
        <dbReference type="EMBL" id="TPP66919.1"/>
    </source>
</evidence>
<dbReference type="GO" id="GO:0006357">
    <property type="term" value="P:regulation of transcription by RNA polymerase II"/>
    <property type="evidence" value="ECO:0007669"/>
    <property type="project" value="InterPro"/>
</dbReference>
<evidence type="ECO:0000259" key="6">
    <source>
        <dbReference type="PROSITE" id="PS50016"/>
    </source>
</evidence>
<comment type="caution">
    <text evidence="7">The sequence shown here is derived from an EMBL/GenBank/DDBJ whole genome shotgun (WGS) entry which is preliminary data.</text>
</comment>
<gene>
    <name evidence="7" type="ORF">FGIG_06533</name>
</gene>
<dbReference type="InterPro" id="IPR019787">
    <property type="entry name" value="Znf_PHD-finger"/>
</dbReference>
<dbReference type="SUPFAM" id="SSF47370">
    <property type="entry name" value="Bromodomain"/>
    <property type="match status" value="1"/>
</dbReference>
<dbReference type="Pfam" id="PF00628">
    <property type="entry name" value="PHD"/>
    <property type="match status" value="1"/>
</dbReference>
<reference evidence="7 8" key="1">
    <citation type="submission" date="2019-04" db="EMBL/GenBank/DDBJ databases">
        <title>Annotation for the trematode Fasciola gigantica.</title>
        <authorList>
            <person name="Choi Y.-J."/>
        </authorList>
    </citation>
    <scope>NUCLEOTIDE SEQUENCE [LARGE SCALE GENOMIC DNA]</scope>
    <source>
        <strain evidence="7">Uganda_cow_1</strain>
    </source>
</reference>
<dbReference type="SUPFAM" id="SSF57903">
    <property type="entry name" value="FYVE/PHD zinc finger"/>
    <property type="match status" value="1"/>
</dbReference>
<dbReference type="Gene3D" id="1.20.920.10">
    <property type="entry name" value="Bromodomain-like"/>
    <property type="match status" value="1"/>
</dbReference>
<dbReference type="Proteomes" id="UP000316759">
    <property type="component" value="Unassembled WGS sequence"/>
</dbReference>
<dbReference type="GO" id="GO:0000978">
    <property type="term" value="F:RNA polymerase II cis-regulatory region sequence-specific DNA binding"/>
    <property type="evidence" value="ECO:0007669"/>
    <property type="project" value="TreeGrafter"/>
</dbReference>
<name>A0A504Z252_FASGI</name>
<dbReference type="InterPro" id="IPR036427">
    <property type="entry name" value="Bromodomain-like_sf"/>
</dbReference>
<dbReference type="PROSITE" id="PS01359">
    <property type="entry name" value="ZF_PHD_1"/>
    <property type="match status" value="1"/>
</dbReference>
<keyword evidence="1" id="KW-0479">Metal-binding</keyword>
<dbReference type="GO" id="GO:0016589">
    <property type="term" value="C:NURF complex"/>
    <property type="evidence" value="ECO:0007669"/>
    <property type="project" value="InterPro"/>
</dbReference>